<dbReference type="PANTHER" id="PTHR43537:SF20">
    <property type="entry name" value="HTH-TYPE TRANSCRIPTIONAL REPRESSOR GLAR"/>
    <property type="match status" value="1"/>
</dbReference>
<dbReference type="PANTHER" id="PTHR43537">
    <property type="entry name" value="TRANSCRIPTIONAL REGULATOR, GNTR FAMILY"/>
    <property type="match status" value="1"/>
</dbReference>
<dbReference type="Proteomes" id="UP000542125">
    <property type="component" value="Unassembled WGS sequence"/>
</dbReference>
<organism evidence="5 6">
    <name type="scientific">Pigmentiphaga litoralis</name>
    <dbReference type="NCBI Taxonomy" id="516702"/>
    <lineage>
        <taxon>Bacteria</taxon>
        <taxon>Pseudomonadati</taxon>
        <taxon>Pseudomonadota</taxon>
        <taxon>Betaproteobacteria</taxon>
        <taxon>Burkholderiales</taxon>
        <taxon>Alcaligenaceae</taxon>
        <taxon>Pigmentiphaga</taxon>
    </lineage>
</organism>
<protein>
    <submittedName>
        <fullName evidence="5">DNA-binding GntR family transcriptional regulator</fullName>
    </submittedName>
</protein>
<dbReference type="InterPro" id="IPR000524">
    <property type="entry name" value="Tscrpt_reg_HTH_GntR"/>
</dbReference>
<sequence>MSTKLELGITRPSPVDAAASPTLARQTYERLRTDVLAGHWKPGRKLLMHELRDRYQVGASPLREALNRLASEEWVVHNDQRGFMVAQATQAELDDLVNTRVELESLAITQAFARRTPEWEEQLVLAFHRLSRTLRSVEPDSYEENPEWERQHREFHRAMLSGCQSELLMNFCDQLYDRAYRFRQLAAKKAYKQRNELDEHRAIYEAILEGRLQDAKEMLAGHYRKTASIFEQAVS</sequence>
<name>A0A7Y9IR58_9BURK</name>
<dbReference type="SUPFAM" id="SSF46785">
    <property type="entry name" value="Winged helix' DNA-binding domain"/>
    <property type="match status" value="1"/>
</dbReference>
<keyword evidence="2 5" id="KW-0238">DNA-binding</keyword>
<dbReference type="Pfam" id="PF00392">
    <property type="entry name" value="GntR"/>
    <property type="match status" value="1"/>
</dbReference>
<keyword evidence="6" id="KW-1185">Reference proteome</keyword>
<dbReference type="PROSITE" id="PS50949">
    <property type="entry name" value="HTH_GNTR"/>
    <property type="match status" value="1"/>
</dbReference>
<evidence type="ECO:0000256" key="1">
    <source>
        <dbReference type="ARBA" id="ARBA00023015"/>
    </source>
</evidence>
<dbReference type="InterPro" id="IPR008920">
    <property type="entry name" value="TF_FadR/GntR_C"/>
</dbReference>
<dbReference type="SUPFAM" id="SSF48008">
    <property type="entry name" value="GntR ligand-binding domain-like"/>
    <property type="match status" value="1"/>
</dbReference>
<dbReference type="AlphaFoldDB" id="A0A7Y9IR58"/>
<reference evidence="5 6" key="1">
    <citation type="submission" date="2020-07" db="EMBL/GenBank/DDBJ databases">
        <title>Genomic Encyclopedia of Type Strains, Phase IV (KMG-V): Genome sequencing to study the core and pangenomes of soil and plant-associated prokaryotes.</title>
        <authorList>
            <person name="Whitman W."/>
        </authorList>
    </citation>
    <scope>NUCLEOTIDE SEQUENCE [LARGE SCALE GENOMIC DNA]</scope>
    <source>
        <strain evidence="5 6">SAS40</strain>
    </source>
</reference>
<dbReference type="RefSeq" id="WP_179583451.1">
    <property type="nucleotide sequence ID" value="NZ_JACBYR010000001.1"/>
</dbReference>
<comment type="caution">
    <text evidence="5">The sequence shown here is derived from an EMBL/GenBank/DDBJ whole genome shotgun (WGS) entry which is preliminary data.</text>
</comment>
<gene>
    <name evidence="5" type="ORF">FHW18_000697</name>
</gene>
<dbReference type="Pfam" id="PF07729">
    <property type="entry name" value="FCD"/>
    <property type="match status" value="1"/>
</dbReference>
<keyword evidence="1" id="KW-0805">Transcription regulation</keyword>
<evidence type="ECO:0000313" key="5">
    <source>
        <dbReference type="EMBL" id="NYE81426.1"/>
    </source>
</evidence>
<dbReference type="SMART" id="SM00895">
    <property type="entry name" value="FCD"/>
    <property type="match status" value="1"/>
</dbReference>
<evidence type="ECO:0000259" key="4">
    <source>
        <dbReference type="PROSITE" id="PS50949"/>
    </source>
</evidence>
<accession>A0A7Y9IR58</accession>
<proteinExistence type="predicted"/>
<dbReference type="GO" id="GO:0003677">
    <property type="term" value="F:DNA binding"/>
    <property type="evidence" value="ECO:0007669"/>
    <property type="project" value="UniProtKB-KW"/>
</dbReference>
<dbReference type="InterPro" id="IPR036388">
    <property type="entry name" value="WH-like_DNA-bd_sf"/>
</dbReference>
<feature type="domain" description="HTH gntR-type" evidence="4">
    <location>
        <begin position="21"/>
        <end position="88"/>
    </location>
</feature>
<evidence type="ECO:0000256" key="2">
    <source>
        <dbReference type="ARBA" id="ARBA00023125"/>
    </source>
</evidence>
<dbReference type="EMBL" id="JACBYR010000001">
    <property type="protein sequence ID" value="NYE81426.1"/>
    <property type="molecule type" value="Genomic_DNA"/>
</dbReference>
<dbReference type="InterPro" id="IPR036390">
    <property type="entry name" value="WH_DNA-bd_sf"/>
</dbReference>
<keyword evidence="3" id="KW-0804">Transcription</keyword>
<evidence type="ECO:0000256" key="3">
    <source>
        <dbReference type="ARBA" id="ARBA00023163"/>
    </source>
</evidence>
<dbReference type="SMART" id="SM00345">
    <property type="entry name" value="HTH_GNTR"/>
    <property type="match status" value="1"/>
</dbReference>
<dbReference type="GO" id="GO:0003700">
    <property type="term" value="F:DNA-binding transcription factor activity"/>
    <property type="evidence" value="ECO:0007669"/>
    <property type="project" value="InterPro"/>
</dbReference>
<dbReference type="Gene3D" id="1.20.120.530">
    <property type="entry name" value="GntR ligand-binding domain-like"/>
    <property type="match status" value="1"/>
</dbReference>
<dbReference type="InterPro" id="IPR011711">
    <property type="entry name" value="GntR_C"/>
</dbReference>
<dbReference type="Gene3D" id="1.10.10.10">
    <property type="entry name" value="Winged helix-like DNA-binding domain superfamily/Winged helix DNA-binding domain"/>
    <property type="match status" value="1"/>
</dbReference>
<evidence type="ECO:0000313" key="6">
    <source>
        <dbReference type="Proteomes" id="UP000542125"/>
    </source>
</evidence>